<sequence length="74" mass="8303">MESCRTTKALLMSSVPTNYAIESSKENLHSWDFIGSFFSNAICIALHAISLVKITKKCLQMLECNHCFPSFSLN</sequence>
<keyword evidence="1" id="KW-0472">Membrane</keyword>
<dbReference type="AlphaFoldDB" id="A0A0A9HC46"/>
<keyword evidence="1" id="KW-0812">Transmembrane</keyword>
<evidence type="ECO:0000313" key="2">
    <source>
        <dbReference type="EMBL" id="JAE32416.1"/>
    </source>
</evidence>
<evidence type="ECO:0000256" key="1">
    <source>
        <dbReference type="SAM" id="Phobius"/>
    </source>
</evidence>
<protein>
    <submittedName>
        <fullName evidence="2">Uncharacterized protein</fullName>
    </submittedName>
</protein>
<accession>A0A0A9HC46</accession>
<dbReference type="EMBL" id="GBRH01165480">
    <property type="protein sequence ID" value="JAE32416.1"/>
    <property type="molecule type" value="Transcribed_RNA"/>
</dbReference>
<name>A0A0A9HC46_ARUDO</name>
<organism evidence="2">
    <name type="scientific">Arundo donax</name>
    <name type="common">Giant reed</name>
    <name type="synonym">Donax arundinaceus</name>
    <dbReference type="NCBI Taxonomy" id="35708"/>
    <lineage>
        <taxon>Eukaryota</taxon>
        <taxon>Viridiplantae</taxon>
        <taxon>Streptophyta</taxon>
        <taxon>Embryophyta</taxon>
        <taxon>Tracheophyta</taxon>
        <taxon>Spermatophyta</taxon>
        <taxon>Magnoliopsida</taxon>
        <taxon>Liliopsida</taxon>
        <taxon>Poales</taxon>
        <taxon>Poaceae</taxon>
        <taxon>PACMAD clade</taxon>
        <taxon>Arundinoideae</taxon>
        <taxon>Arundineae</taxon>
        <taxon>Arundo</taxon>
    </lineage>
</organism>
<keyword evidence="1" id="KW-1133">Transmembrane helix</keyword>
<proteinExistence type="predicted"/>
<feature type="transmembrane region" description="Helical" evidence="1">
    <location>
        <begin position="33"/>
        <end position="52"/>
    </location>
</feature>
<reference evidence="2" key="2">
    <citation type="journal article" date="2015" name="Data Brief">
        <title>Shoot transcriptome of the giant reed, Arundo donax.</title>
        <authorList>
            <person name="Barrero R.A."/>
            <person name="Guerrero F.D."/>
            <person name="Moolhuijzen P."/>
            <person name="Goolsby J.A."/>
            <person name="Tidwell J."/>
            <person name="Bellgard S.E."/>
            <person name="Bellgard M.I."/>
        </authorList>
    </citation>
    <scope>NUCLEOTIDE SEQUENCE</scope>
    <source>
        <tissue evidence="2">Shoot tissue taken approximately 20 cm above the soil surface</tissue>
    </source>
</reference>
<reference evidence="2" key="1">
    <citation type="submission" date="2014-09" db="EMBL/GenBank/DDBJ databases">
        <authorList>
            <person name="Magalhaes I.L.F."/>
            <person name="Oliveira U."/>
            <person name="Santos F.R."/>
            <person name="Vidigal T.H.D.A."/>
            <person name="Brescovit A.D."/>
            <person name="Santos A.J."/>
        </authorList>
    </citation>
    <scope>NUCLEOTIDE SEQUENCE</scope>
    <source>
        <tissue evidence="2">Shoot tissue taken approximately 20 cm above the soil surface</tissue>
    </source>
</reference>